<dbReference type="InterPro" id="IPR016161">
    <property type="entry name" value="Ald_DH/histidinol_DH"/>
</dbReference>
<dbReference type="Gene3D" id="3.40.309.10">
    <property type="entry name" value="Aldehyde Dehydrogenase, Chain A, domain 2"/>
    <property type="match status" value="1"/>
</dbReference>
<name>A0A1J5PHM2_9ZZZZ</name>
<dbReference type="Pfam" id="PF00171">
    <property type="entry name" value="Aldedh"/>
    <property type="match status" value="1"/>
</dbReference>
<gene>
    <name evidence="2" type="primary">puuC_6</name>
    <name evidence="2" type="ORF">GALL_481090</name>
</gene>
<dbReference type="SUPFAM" id="SSF53720">
    <property type="entry name" value="ALDH-like"/>
    <property type="match status" value="1"/>
</dbReference>
<reference evidence="2" key="1">
    <citation type="submission" date="2016-10" db="EMBL/GenBank/DDBJ databases">
        <title>Sequence of Gallionella enrichment culture.</title>
        <authorList>
            <person name="Poehlein A."/>
            <person name="Muehling M."/>
            <person name="Daniel R."/>
        </authorList>
    </citation>
    <scope>NUCLEOTIDE SEQUENCE</scope>
</reference>
<sequence length="106" mass="11523">MHRLAQQEIFGPVLCAMPFQDEDHAVELANATQFGLVAGVWTRDGARQFRMARRVRSGQVFINNYGAGGGVELPFGGVKSSGYGREKGLEALHGFTTLKTVAFKHG</sequence>
<accession>A0A1J5PHM2</accession>
<dbReference type="GO" id="GO:0004030">
    <property type="term" value="F:aldehyde dehydrogenase [NAD(P)+] activity"/>
    <property type="evidence" value="ECO:0007669"/>
    <property type="project" value="UniProtKB-EC"/>
</dbReference>
<proteinExistence type="predicted"/>
<dbReference type="InterPro" id="IPR016163">
    <property type="entry name" value="Ald_DH_C"/>
</dbReference>
<evidence type="ECO:0000313" key="2">
    <source>
        <dbReference type="EMBL" id="OIQ70280.1"/>
    </source>
</evidence>
<dbReference type="EC" id="1.2.1.5" evidence="2"/>
<dbReference type="AlphaFoldDB" id="A0A1J5PHM2"/>
<protein>
    <submittedName>
        <fullName evidence="2">Aldehyde dehydrogenase PuuC</fullName>
        <ecNumber evidence="2">1.2.1.5</ecNumber>
    </submittedName>
</protein>
<feature type="domain" description="Aldehyde dehydrogenase" evidence="1">
    <location>
        <begin position="2"/>
        <end position="101"/>
    </location>
</feature>
<dbReference type="InterPro" id="IPR015590">
    <property type="entry name" value="Aldehyde_DH_dom"/>
</dbReference>
<keyword evidence="2" id="KW-0560">Oxidoreductase</keyword>
<organism evidence="2">
    <name type="scientific">mine drainage metagenome</name>
    <dbReference type="NCBI Taxonomy" id="410659"/>
    <lineage>
        <taxon>unclassified sequences</taxon>
        <taxon>metagenomes</taxon>
        <taxon>ecological metagenomes</taxon>
    </lineage>
</organism>
<comment type="caution">
    <text evidence="2">The sequence shown here is derived from an EMBL/GenBank/DDBJ whole genome shotgun (WGS) entry which is preliminary data.</text>
</comment>
<evidence type="ECO:0000259" key="1">
    <source>
        <dbReference type="Pfam" id="PF00171"/>
    </source>
</evidence>
<dbReference type="EMBL" id="MLJW01004278">
    <property type="protein sequence ID" value="OIQ70280.1"/>
    <property type="molecule type" value="Genomic_DNA"/>
</dbReference>
<dbReference type="PANTHER" id="PTHR11699">
    <property type="entry name" value="ALDEHYDE DEHYDROGENASE-RELATED"/>
    <property type="match status" value="1"/>
</dbReference>